<evidence type="ECO:0000313" key="3">
    <source>
        <dbReference type="Proteomes" id="UP000654075"/>
    </source>
</evidence>
<reference evidence="1" key="1">
    <citation type="submission" date="2021-02" db="EMBL/GenBank/DDBJ databases">
        <authorList>
            <person name="Dougan E. K."/>
            <person name="Rhodes N."/>
            <person name="Thang M."/>
            <person name="Chan C."/>
        </authorList>
    </citation>
    <scope>NUCLEOTIDE SEQUENCE</scope>
</reference>
<sequence length="177" mass="18929">MAASTTEAPSDPKLLEVGMGYCSEPIIGISADALWGAMLSKVEAPEQFMPVADVHLADIAGGTWRSMTWAGPGPFGRVILEKIFADRSAAEIRFVILESTGGGRETDEEVVNAMLSQGRETDEEVVNAMLSHPLRVEYFKRSVSTKARLHYGAPRAGCVGAIAKTVELARSLVLPPA</sequence>
<keyword evidence="3" id="KW-1185">Reference proteome</keyword>
<protein>
    <submittedName>
        <fullName evidence="1">Uncharacterized protein</fullName>
    </submittedName>
</protein>
<gene>
    <name evidence="1" type="ORF">PGLA1383_LOCUS16007</name>
    <name evidence="2" type="ORF">PGLA2088_LOCUS22248</name>
</gene>
<dbReference type="EMBL" id="CAJNNW010025922">
    <property type="protein sequence ID" value="CAE8681051.1"/>
    <property type="molecule type" value="Genomic_DNA"/>
</dbReference>
<name>A0A813EGE8_POLGL</name>
<evidence type="ECO:0000313" key="1">
    <source>
        <dbReference type="EMBL" id="CAE8597567.1"/>
    </source>
</evidence>
<evidence type="ECO:0000313" key="2">
    <source>
        <dbReference type="EMBL" id="CAE8681051.1"/>
    </source>
</evidence>
<dbReference type="AlphaFoldDB" id="A0A813EGE8"/>
<accession>A0A813EGE8</accession>
<dbReference type="EMBL" id="CAJNNV010009583">
    <property type="protein sequence ID" value="CAE8597567.1"/>
    <property type="molecule type" value="Genomic_DNA"/>
</dbReference>
<organism evidence="1 3">
    <name type="scientific">Polarella glacialis</name>
    <name type="common">Dinoflagellate</name>
    <dbReference type="NCBI Taxonomy" id="89957"/>
    <lineage>
        <taxon>Eukaryota</taxon>
        <taxon>Sar</taxon>
        <taxon>Alveolata</taxon>
        <taxon>Dinophyceae</taxon>
        <taxon>Suessiales</taxon>
        <taxon>Suessiaceae</taxon>
        <taxon>Polarella</taxon>
    </lineage>
</organism>
<comment type="caution">
    <text evidence="1">The sequence shown here is derived from an EMBL/GenBank/DDBJ whole genome shotgun (WGS) entry which is preliminary data.</text>
</comment>
<proteinExistence type="predicted"/>
<dbReference type="Proteomes" id="UP000626109">
    <property type="component" value="Unassembled WGS sequence"/>
</dbReference>
<dbReference type="Proteomes" id="UP000654075">
    <property type="component" value="Unassembled WGS sequence"/>
</dbReference>